<evidence type="ECO:0000256" key="3">
    <source>
        <dbReference type="ARBA" id="ARBA00012093"/>
    </source>
</evidence>
<dbReference type="GO" id="GO:0009097">
    <property type="term" value="P:isoleucine biosynthetic process"/>
    <property type="evidence" value="ECO:0007669"/>
    <property type="project" value="TreeGrafter"/>
</dbReference>
<feature type="domain" description="Tryptophan synthase beta chain-like PALP" evidence="7">
    <location>
        <begin position="4"/>
        <end position="289"/>
    </location>
</feature>
<dbReference type="GO" id="GO:0003941">
    <property type="term" value="F:L-serine ammonia-lyase activity"/>
    <property type="evidence" value="ECO:0007669"/>
    <property type="project" value="UniProtKB-EC"/>
</dbReference>
<evidence type="ECO:0000256" key="6">
    <source>
        <dbReference type="ARBA" id="ARBA00049406"/>
    </source>
</evidence>
<dbReference type="STRING" id="1454001.AW08_02146"/>
<dbReference type="GO" id="GO:0006565">
    <property type="term" value="P:L-serine catabolic process"/>
    <property type="evidence" value="ECO:0007669"/>
    <property type="project" value="TreeGrafter"/>
</dbReference>
<comment type="similarity">
    <text evidence="2">Belongs to the serine/threonine dehydratase family.</text>
</comment>
<dbReference type="SUPFAM" id="SSF53686">
    <property type="entry name" value="Tryptophan synthase beta subunit-like PLP-dependent enzymes"/>
    <property type="match status" value="1"/>
</dbReference>
<evidence type="ECO:0000256" key="1">
    <source>
        <dbReference type="ARBA" id="ARBA00001933"/>
    </source>
</evidence>
<evidence type="ECO:0000259" key="7">
    <source>
        <dbReference type="Pfam" id="PF00291"/>
    </source>
</evidence>
<keyword evidence="5 8" id="KW-0456">Lyase</keyword>
<dbReference type="Proteomes" id="UP000020218">
    <property type="component" value="Unassembled WGS sequence"/>
</dbReference>
<name>A0A011MXJ8_9PROT</name>
<protein>
    <recommendedName>
        <fullName evidence="3">L-serine ammonia-lyase</fullName>
        <ecNumber evidence="3">4.3.1.17</ecNumber>
    </recommendedName>
</protein>
<keyword evidence="9" id="KW-1185">Reference proteome</keyword>
<dbReference type="InterPro" id="IPR050147">
    <property type="entry name" value="Ser/Thr_Dehydratase"/>
</dbReference>
<gene>
    <name evidence="8" type="primary">psdht</name>
    <name evidence="8" type="ORF">AW08_02146</name>
</gene>
<evidence type="ECO:0000256" key="4">
    <source>
        <dbReference type="ARBA" id="ARBA00022898"/>
    </source>
</evidence>
<reference evidence="8" key="1">
    <citation type="submission" date="2014-02" db="EMBL/GenBank/DDBJ databases">
        <title>Expanding our view of genomic diversity in Candidatus Accumulibacter clades.</title>
        <authorList>
            <person name="Skennerton C.T."/>
            <person name="Barr J.J."/>
            <person name="Slater F.R."/>
            <person name="Bond P.L."/>
            <person name="Tyson G.W."/>
        </authorList>
    </citation>
    <scope>NUCLEOTIDE SEQUENCE [LARGE SCALE GENOMIC DNA]</scope>
</reference>
<dbReference type="PANTHER" id="PTHR48078:SF2">
    <property type="entry name" value="CATABOLIC L-SERINE_THREONINE DEHYDRATASE"/>
    <property type="match status" value="1"/>
</dbReference>
<dbReference type="PANTHER" id="PTHR48078">
    <property type="entry name" value="THREONINE DEHYDRATASE, MITOCHONDRIAL-RELATED"/>
    <property type="match status" value="1"/>
</dbReference>
<dbReference type="Gene3D" id="3.40.50.1100">
    <property type="match status" value="2"/>
</dbReference>
<evidence type="ECO:0000313" key="9">
    <source>
        <dbReference type="Proteomes" id="UP000020218"/>
    </source>
</evidence>
<comment type="caution">
    <text evidence="8">The sequence shown here is derived from an EMBL/GenBank/DDBJ whole genome shotgun (WGS) entry which is preliminary data.</text>
</comment>
<evidence type="ECO:0000256" key="5">
    <source>
        <dbReference type="ARBA" id="ARBA00023239"/>
    </source>
</evidence>
<accession>A0A011MXJ8</accession>
<comment type="catalytic activity">
    <reaction evidence="6">
        <text>L-serine = pyruvate + NH4(+)</text>
        <dbReference type="Rhea" id="RHEA:19169"/>
        <dbReference type="ChEBI" id="CHEBI:15361"/>
        <dbReference type="ChEBI" id="CHEBI:28938"/>
        <dbReference type="ChEBI" id="CHEBI:33384"/>
        <dbReference type="EC" id="4.3.1.17"/>
    </reaction>
</comment>
<dbReference type="EC" id="4.3.1.17" evidence="3"/>
<sequence length="319" mass="33737">MPLHIETPLIESRRLGLASQRSVWLKLEALQPPGSFKIRGIGAACEEHQRAGARRLLSSSGGNAGLAVAYAGRQLSLPVTVVVPQSTSPRARELLRQEGAEVIVHGPSWQEANSLALSLLAAGDAFIHPFDDPLLWQGHATLVDEIARSRLLPDAIVLAVGGGGLLAGVIEGLRRNGLDDIPVIAVETAGADSLHRSLRAGRIVALAEISSVATSLGAKRVCEQAFTCSLAHPVDSVVVSDAAALNACERFLDDHRLLVEPACGATLALAYERSPALTGHSRVLFIVCGGATASLADIRAWSRRLRRTGGEPRRQTDLP</sequence>
<dbReference type="GO" id="GO:0006567">
    <property type="term" value="P:L-threonine catabolic process"/>
    <property type="evidence" value="ECO:0007669"/>
    <property type="project" value="TreeGrafter"/>
</dbReference>
<organism evidence="8 9">
    <name type="scientific">Candidatus Accumulibacter adjunctus</name>
    <dbReference type="NCBI Taxonomy" id="1454001"/>
    <lineage>
        <taxon>Bacteria</taxon>
        <taxon>Pseudomonadati</taxon>
        <taxon>Pseudomonadota</taxon>
        <taxon>Betaproteobacteria</taxon>
        <taxon>Candidatus Accumulibacter</taxon>
    </lineage>
</organism>
<proteinExistence type="inferred from homology"/>
<dbReference type="InterPro" id="IPR036052">
    <property type="entry name" value="TrpB-like_PALP_sf"/>
</dbReference>
<keyword evidence="4" id="KW-0663">Pyridoxal phosphate</keyword>
<dbReference type="Pfam" id="PF00291">
    <property type="entry name" value="PALP"/>
    <property type="match status" value="1"/>
</dbReference>
<evidence type="ECO:0000313" key="8">
    <source>
        <dbReference type="EMBL" id="EXI67311.1"/>
    </source>
</evidence>
<comment type="cofactor">
    <cofactor evidence="1">
        <name>pyridoxal 5'-phosphate</name>
        <dbReference type="ChEBI" id="CHEBI:597326"/>
    </cofactor>
</comment>
<dbReference type="GO" id="GO:0004794">
    <property type="term" value="F:threonine deaminase activity"/>
    <property type="evidence" value="ECO:0007669"/>
    <property type="project" value="TreeGrafter"/>
</dbReference>
<dbReference type="EMBL" id="JFAX01000011">
    <property type="protein sequence ID" value="EXI67311.1"/>
    <property type="molecule type" value="Genomic_DNA"/>
</dbReference>
<evidence type="ECO:0000256" key="2">
    <source>
        <dbReference type="ARBA" id="ARBA00010869"/>
    </source>
</evidence>
<dbReference type="AlphaFoldDB" id="A0A011MXJ8"/>
<dbReference type="PATRIC" id="fig|1454001.3.peg.2193"/>
<dbReference type="InterPro" id="IPR001926">
    <property type="entry name" value="TrpB-like_PALP"/>
</dbReference>